<feature type="compositionally biased region" description="Low complexity" evidence="6">
    <location>
        <begin position="10"/>
        <end position="32"/>
    </location>
</feature>
<feature type="transmembrane region" description="Helical" evidence="7">
    <location>
        <begin position="83"/>
        <end position="103"/>
    </location>
</feature>
<reference evidence="8 9" key="1">
    <citation type="submission" date="2023-08" db="EMBL/GenBank/DDBJ databases">
        <authorList>
            <person name="Sharma P."/>
            <person name="Verma V."/>
            <person name="Mohan M.K."/>
            <person name="Dubey A.K."/>
        </authorList>
    </citation>
    <scope>NUCLEOTIDE SEQUENCE [LARGE SCALE GENOMIC DNA]</scope>
    <source>
        <strain evidence="8 9">ADP4</strain>
    </source>
</reference>
<evidence type="ECO:0000313" key="9">
    <source>
        <dbReference type="Proteomes" id="UP001348265"/>
    </source>
</evidence>
<feature type="transmembrane region" description="Helical" evidence="7">
    <location>
        <begin position="138"/>
        <end position="158"/>
    </location>
</feature>
<keyword evidence="4 7" id="KW-1133">Transmembrane helix</keyword>
<evidence type="ECO:0000256" key="1">
    <source>
        <dbReference type="ARBA" id="ARBA00004141"/>
    </source>
</evidence>
<evidence type="ECO:0000256" key="3">
    <source>
        <dbReference type="ARBA" id="ARBA00022692"/>
    </source>
</evidence>
<comment type="subcellular location">
    <subcellularLocation>
        <location evidence="1">Membrane</location>
        <topology evidence="1">Multi-pass membrane protein</topology>
    </subcellularLocation>
</comment>
<protein>
    <submittedName>
        <fullName evidence="8">GPR1/FUN34/YaaH family transporter</fullName>
    </submittedName>
</protein>
<accession>A0ABU7WRB0</accession>
<feature type="transmembrane region" description="Helical" evidence="7">
    <location>
        <begin position="110"/>
        <end position="132"/>
    </location>
</feature>
<evidence type="ECO:0000256" key="7">
    <source>
        <dbReference type="SAM" id="Phobius"/>
    </source>
</evidence>
<feature type="transmembrane region" description="Helical" evidence="7">
    <location>
        <begin position="52"/>
        <end position="77"/>
    </location>
</feature>
<keyword evidence="9" id="KW-1185">Reference proteome</keyword>
<dbReference type="Pfam" id="PF01184">
    <property type="entry name" value="Gpr1_Fun34_YaaH"/>
    <property type="match status" value="1"/>
</dbReference>
<comment type="caution">
    <text evidence="8">The sequence shown here is derived from an EMBL/GenBank/DDBJ whole genome shotgun (WGS) entry which is preliminary data.</text>
</comment>
<keyword evidence="5 7" id="KW-0472">Membrane</keyword>
<evidence type="ECO:0000313" key="8">
    <source>
        <dbReference type="EMBL" id="MEF3114058.1"/>
    </source>
</evidence>
<dbReference type="RefSeq" id="WP_331786618.1">
    <property type="nucleotide sequence ID" value="NZ_JAVFKM010000005.1"/>
</dbReference>
<dbReference type="Proteomes" id="UP001348265">
    <property type="component" value="Unassembled WGS sequence"/>
</dbReference>
<evidence type="ECO:0000256" key="5">
    <source>
        <dbReference type="ARBA" id="ARBA00023136"/>
    </source>
</evidence>
<dbReference type="InterPro" id="IPR000791">
    <property type="entry name" value="Gpr1/Fun34/SatP-like"/>
</dbReference>
<dbReference type="InterPro" id="IPR047623">
    <property type="entry name" value="SatP"/>
</dbReference>
<dbReference type="EMBL" id="JAVFKM010000005">
    <property type="protein sequence ID" value="MEF3114058.1"/>
    <property type="molecule type" value="Genomic_DNA"/>
</dbReference>
<organism evidence="8 9">
    <name type="scientific">Streptomyces chrestomyceticus</name>
    <dbReference type="NCBI Taxonomy" id="68185"/>
    <lineage>
        <taxon>Bacteria</taxon>
        <taxon>Bacillati</taxon>
        <taxon>Actinomycetota</taxon>
        <taxon>Actinomycetes</taxon>
        <taxon>Kitasatosporales</taxon>
        <taxon>Streptomycetaceae</taxon>
        <taxon>Streptomyces</taxon>
    </lineage>
</organism>
<evidence type="ECO:0000256" key="2">
    <source>
        <dbReference type="ARBA" id="ARBA00005587"/>
    </source>
</evidence>
<feature type="transmembrane region" description="Helical" evidence="7">
    <location>
        <begin position="165"/>
        <end position="184"/>
    </location>
</feature>
<dbReference type="PANTHER" id="PTHR30178:SF3">
    <property type="entry name" value="SUCCINATE-ACETATE_PROTON SYMPORTER SATP"/>
    <property type="match status" value="1"/>
</dbReference>
<feature type="region of interest" description="Disordered" evidence="6">
    <location>
        <begin position="1"/>
        <end position="35"/>
    </location>
</feature>
<evidence type="ECO:0000256" key="6">
    <source>
        <dbReference type="SAM" id="MobiDB-lite"/>
    </source>
</evidence>
<feature type="transmembrane region" description="Helical" evidence="7">
    <location>
        <begin position="190"/>
        <end position="214"/>
    </location>
</feature>
<gene>
    <name evidence="8" type="ORF">RB636_12760</name>
</gene>
<name>A0ABU7WRB0_9ACTN</name>
<keyword evidence="3 7" id="KW-0812">Transmembrane</keyword>
<comment type="similarity">
    <text evidence="2">Belongs to the acetate uptake transporter (AceTr) (TC 2.A.96) family.</text>
</comment>
<evidence type="ECO:0000256" key="4">
    <source>
        <dbReference type="ARBA" id="ARBA00022989"/>
    </source>
</evidence>
<dbReference type="PANTHER" id="PTHR30178">
    <property type="entry name" value="INNER MEMBRANE PROTEIN YAAH"/>
    <property type="match status" value="1"/>
</dbReference>
<proteinExistence type="inferred from homology"/>
<sequence length="256" mass="26331">MTTGGPPPAENADGAALADAENPGGPAPADIPGGRHFEPDLRRMTRIHLRPIASPMPLGFFAVAIASVLVGCFQLGLLPEDSGRAVALAVLPAFVLQLLVAVLAFGARDVLAATLMACFSGLWLASALVLALRPAGGGRVLGVLYAVFAVFALMMASVAGRKRALWLVLCAAVPRFAVAALAGLTGTAWAGLLSGSLGLLLALVAAYTAFALMLEDMRGVRVLPIGRSGPAQHAVEGDLAVQLRDIERQAGVRRTL</sequence>